<organism evidence="1 2">
    <name type="scientific">Stylosanthes scabra</name>
    <dbReference type="NCBI Taxonomy" id="79078"/>
    <lineage>
        <taxon>Eukaryota</taxon>
        <taxon>Viridiplantae</taxon>
        <taxon>Streptophyta</taxon>
        <taxon>Embryophyta</taxon>
        <taxon>Tracheophyta</taxon>
        <taxon>Spermatophyta</taxon>
        <taxon>Magnoliopsida</taxon>
        <taxon>eudicotyledons</taxon>
        <taxon>Gunneridae</taxon>
        <taxon>Pentapetalae</taxon>
        <taxon>rosids</taxon>
        <taxon>fabids</taxon>
        <taxon>Fabales</taxon>
        <taxon>Fabaceae</taxon>
        <taxon>Papilionoideae</taxon>
        <taxon>50 kb inversion clade</taxon>
        <taxon>dalbergioids sensu lato</taxon>
        <taxon>Dalbergieae</taxon>
        <taxon>Pterocarpus clade</taxon>
        <taxon>Stylosanthes</taxon>
    </lineage>
</organism>
<dbReference type="Proteomes" id="UP001341840">
    <property type="component" value="Unassembled WGS sequence"/>
</dbReference>
<sequence>MFLEEDEDENFTNADIWSQLTYRWLNPIFRKGRVQKLELGHIPDVPHSKTAENASSILEESLRKQKLEEGSLTKAIASSVWKSLALNAVFSDIGITKPKIDHGTLVLRELEFKIGDFYLYIHGVWLLPVQVILALVILCINLGFLPSISTLAVTILVMVMKRWKNSGVRKV</sequence>
<proteinExistence type="predicted"/>
<evidence type="ECO:0000313" key="2">
    <source>
        <dbReference type="Proteomes" id="UP001341840"/>
    </source>
</evidence>
<comment type="caution">
    <text evidence="1">The sequence shown here is derived from an EMBL/GenBank/DDBJ whole genome shotgun (WGS) entry which is preliminary data.</text>
</comment>
<evidence type="ECO:0000313" key="1">
    <source>
        <dbReference type="EMBL" id="MED6118936.1"/>
    </source>
</evidence>
<dbReference type="EMBL" id="JASCZI010030224">
    <property type="protein sequence ID" value="MED6118936.1"/>
    <property type="molecule type" value="Genomic_DNA"/>
</dbReference>
<protein>
    <submittedName>
        <fullName evidence="1">Uncharacterized protein</fullName>
    </submittedName>
</protein>
<accession>A0ABU6R3H4</accession>
<name>A0ABU6R3H4_9FABA</name>
<reference evidence="1 2" key="1">
    <citation type="journal article" date="2023" name="Plants (Basel)">
        <title>Bridging the Gap: Combining Genomics and Transcriptomics Approaches to Understand Stylosanthes scabra, an Orphan Legume from the Brazilian Caatinga.</title>
        <authorList>
            <person name="Ferreira-Neto J.R.C."/>
            <person name="da Silva M.D."/>
            <person name="Binneck E."/>
            <person name="de Melo N.F."/>
            <person name="da Silva R.H."/>
            <person name="de Melo A.L.T.M."/>
            <person name="Pandolfi V."/>
            <person name="Bustamante F.O."/>
            <person name="Brasileiro-Vidal A.C."/>
            <person name="Benko-Iseppon A.M."/>
        </authorList>
    </citation>
    <scope>NUCLEOTIDE SEQUENCE [LARGE SCALE GENOMIC DNA]</scope>
    <source>
        <tissue evidence="1">Leaves</tissue>
    </source>
</reference>
<keyword evidence="2" id="KW-1185">Reference proteome</keyword>
<gene>
    <name evidence="1" type="ORF">PIB30_007441</name>
</gene>